<dbReference type="STRING" id="395961.Cyan7425_5193"/>
<dbReference type="SUPFAM" id="SSF53448">
    <property type="entry name" value="Nucleotide-diphospho-sugar transferases"/>
    <property type="match status" value="1"/>
</dbReference>
<dbReference type="Pfam" id="PF00535">
    <property type="entry name" value="Glycos_transf_2"/>
    <property type="match status" value="1"/>
</dbReference>
<dbReference type="CAZy" id="GT2">
    <property type="family name" value="Glycosyltransferase Family 2"/>
</dbReference>
<accession>B8HQ89</accession>
<evidence type="ECO:0000256" key="1">
    <source>
        <dbReference type="SAM" id="MobiDB-lite"/>
    </source>
</evidence>
<dbReference type="eggNOG" id="COG1216">
    <property type="taxonomic scope" value="Bacteria"/>
</dbReference>
<dbReference type="HOGENOM" id="CLU_775768_0_0_3"/>
<dbReference type="GO" id="GO:0016740">
    <property type="term" value="F:transferase activity"/>
    <property type="evidence" value="ECO:0007669"/>
    <property type="project" value="UniProtKB-KW"/>
</dbReference>
<dbReference type="InterPro" id="IPR001173">
    <property type="entry name" value="Glyco_trans_2-like"/>
</dbReference>
<evidence type="ECO:0000259" key="2">
    <source>
        <dbReference type="Pfam" id="PF00535"/>
    </source>
</evidence>
<gene>
    <name evidence="3" type="ordered locus">Cyan7425_5193</name>
</gene>
<dbReference type="EMBL" id="CP001344">
    <property type="protein sequence ID" value="ACL47486.1"/>
    <property type="molecule type" value="Genomic_DNA"/>
</dbReference>
<dbReference type="AlphaFoldDB" id="B8HQ89"/>
<organism evidence="3">
    <name type="scientific">Cyanothece sp. (strain PCC 7425 / ATCC 29141)</name>
    <dbReference type="NCBI Taxonomy" id="395961"/>
    <lineage>
        <taxon>Bacteria</taxon>
        <taxon>Bacillati</taxon>
        <taxon>Cyanobacteriota</taxon>
        <taxon>Cyanophyceae</taxon>
        <taxon>Gomontiellales</taxon>
        <taxon>Cyanothecaceae</taxon>
        <taxon>Cyanothece</taxon>
    </lineage>
</organism>
<dbReference type="OrthoDB" id="8936324at2"/>
<dbReference type="InterPro" id="IPR029044">
    <property type="entry name" value="Nucleotide-diphossugar_trans"/>
</dbReference>
<reference evidence="3" key="1">
    <citation type="submission" date="2009-01" db="EMBL/GenBank/DDBJ databases">
        <title>Complete sequence of chromosome Cyanothece sp. PCC 7425.</title>
        <authorList>
            <consortium name="US DOE Joint Genome Institute"/>
            <person name="Lucas S."/>
            <person name="Copeland A."/>
            <person name="Lapidus A."/>
            <person name="Glavina del Rio T."/>
            <person name="Dalin E."/>
            <person name="Tice H."/>
            <person name="Bruce D."/>
            <person name="Goodwin L."/>
            <person name="Pitluck S."/>
            <person name="Sims D."/>
            <person name="Meineke L."/>
            <person name="Brettin T."/>
            <person name="Detter J.C."/>
            <person name="Han C."/>
            <person name="Larimer F."/>
            <person name="Land M."/>
            <person name="Hauser L."/>
            <person name="Kyrpides N."/>
            <person name="Ovchinnikova G."/>
            <person name="Liberton M."/>
            <person name="Stoeckel J."/>
            <person name="Banerjee A."/>
            <person name="Singh A."/>
            <person name="Page L."/>
            <person name="Sato H."/>
            <person name="Zhao L."/>
            <person name="Sherman L."/>
            <person name="Pakrasi H."/>
            <person name="Richardson P."/>
        </authorList>
    </citation>
    <scope>NUCLEOTIDE SEQUENCE</scope>
    <source>
        <strain evidence="3">PCC 7425</strain>
    </source>
</reference>
<dbReference type="KEGG" id="cyn:Cyan7425_5193"/>
<name>B8HQ89_CYAP4</name>
<feature type="domain" description="Glycosyltransferase 2-like" evidence="2">
    <location>
        <begin position="17"/>
        <end position="142"/>
    </location>
</feature>
<evidence type="ECO:0000313" key="3">
    <source>
        <dbReference type="EMBL" id="ACL47486.1"/>
    </source>
</evidence>
<proteinExistence type="predicted"/>
<keyword evidence="3" id="KW-0808">Transferase</keyword>
<dbReference type="PANTHER" id="PTHR43179">
    <property type="entry name" value="RHAMNOSYLTRANSFERASE WBBL"/>
    <property type="match status" value="1"/>
</dbReference>
<feature type="region of interest" description="Disordered" evidence="1">
    <location>
        <begin position="335"/>
        <end position="356"/>
    </location>
</feature>
<dbReference type="PANTHER" id="PTHR43179:SF7">
    <property type="entry name" value="RHAMNOSYLTRANSFERASE WBBL"/>
    <property type="match status" value="1"/>
</dbReference>
<sequence>MYSTLSDPQVTDPQVTIVVVPRERFSFTRQSLESIYQYTDLPFKLVYVDGGSPRPVQDYLQTQARERGFELIRQDRYLSPNYARNLGLRYVDTKYVVFIDNDVEVTPGWLSPLVTCAEETGASVISPLLLIGKLEEQIIHSAGGEAHVKVNQQAERSSRKFHEKMYGCNKPVATMQQHLHRQETELAEFHCMFIRTAIFEQVGCFDEGLLNTREHLDFCMLVRQAGGTVYLEPASVITYVPGPPLEWTDILFYMLRWSDAWAIASMRHFYSKWNLDKDETKLAKSTVEFRRKWTLLNPLIHRLTFGQDYPLVKKVVYRLDKLLNRYLTDRYARKYSSSSPHGIAPSQAQTTTLAEV</sequence>
<dbReference type="Gene3D" id="3.90.550.10">
    <property type="entry name" value="Spore Coat Polysaccharide Biosynthesis Protein SpsA, Chain A"/>
    <property type="match status" value="1"/>
</dbReference>
<protein>
    <submittedName>
        <fullName evidence="3">Glycosyl transferase family 2</fullName>
    </submittedName>
</protein>